<dbReference type="PROSITE" id="PS50932">
    <property type="entry name" value="HTH_LACI_2"/>
    <property type="match status" value="1"/>
</dbReference>
<dbReference type="eggNOG" id="COG1609">
    <property type="taxonomic scope" value="Bacteria"/>
</dbReference>
<dbReference type="RefSeq" id="WP_012725636.1">
    <property type="nucleotide sequence ID" value="NC_012669.1"/>
</dbReference>
<dbReference type="Proteomes" id="UP000007962">
    <property type="component" value="Chromosome"/>
</dbReference>
<reference evidence="5 6" key="1">
    <citation type="journal article" date="2009" name="Stand. Genomic Sci.">
        <title>Complete genome sequence of Beutenbergia cavernae type strain (HKI 0122).</title>
        <authorList>
            <person name="Land M."/>
            <person name="Pukall R."/>
            <person name="Abt B."/>
            <person name="Goker M."/>
            <person name="Rohde M."/>
            <person name="Glavina Del Rio T."/>
            <person name="Tice H."/>
            <person name="Copeland A."/>
            <person name="Cheng J.F."/>
            <person name="Lucas S."/>
            <person name="Chen F."/>
            <person name="Nolan M."/>
            <person name="Bruce D."/>
            <person name="Goodwin L."/>
            <person name="Pitluck S."/>
            <person name="Ivanova N."/>
            <person name="Mavromatis K."/>
            <person name="Ovchinnikova G."/>
            <person name="Pati A."/>
            <person name="Chen A."/>
            <person name="Palaniappan K."/>
            <person name="Hauser L."/>
            <person name="Chang Y.J."/>
            <person name="Jefferies C.C."/>
            <person name="Saunders E."/>
            <person name="Brettin T."/>
            <person name="Detter J.C."/>
            <person name="Han C."/>
            <person name="Chain P."/>
            <person name="Bristow J."/>
            <person name="Eisen J.A."/>
            <person name="Markowitz V."/>
            <person name="Hugenholtz P."/>
            <person name="Kyrpides N.C."/>
            <person name="Klenk H.P."/>
            <person name="Lapidus A."/>
        </authorList>
    </citation>
    <scope>NUCLEOTIDE SEQUENCE [LARGE SCALE GENOMIC DNA]</scope>
    <source>
        <strain evidence="6">ATCC BAA-8 / DSM 12333 / NBRC 16432</strain>
    </source>
</reference>
<evidence type="ECO:0000259" key="4">
    <source>
        <dbReference type="PROSITE" id="PS50932"/>
    </source>
</evidence>
<organism evidence="5 6">
    <name type="scientific">Beutenbergia cavernae (strain ATCC BAA-8 / DSM 12333 / CCUG 43141 / JCM 11478 / NBRC 16432 / NCIMB 13614 / HKI 0122)</name>
    <dbReference type="NCBI Taxonomy" id="471853"/>
    <lineage>
        <taxon>Bacteria</taxon>
        <taxon>Bacillati</taxon>
        <taxon>Actinomycetota</taxon>
        <taxon>Actinomycetes</taxon>
        <taxon>Micrococcales</taxon>
        <taxon>Beutenbergiaceae</taxon>
        <taxon>Beutenbergia</taxon>
    </lineage>
</organism>
<keyword evidence="3" id="KW-0804">Transcription</keyword>
<gene>
    <name evidence="5" type="ordered locus">Bcav_0593</name>
</gene>
<keyword evidence="6" id="KW-1185">Reference proteome</keyword>
<dbReference type="GO" id="GO:0008784">
    <property type="term" value="F:alanine racemase activity"/>
    <property type="evidence" value="ECO:0007669"/>
    <property type="project" value="UniProtKB-EC"/>
</dbReference>
<dbReference type="Gene3D" id="3.40.50.2300">
    <property type="match status" value="2"/>
</dbReference>
<dbReference type="CDD" id="cd06267">
    <property type="entry name" value="PBP1_LacI_sugar_binding-like"/>
    <property type="match status" value="1"/>
</dbReference>
<dbReference type="EMBL" id="CP001618">
    <property type="protein sequence ID" value="ACQ78856.1"/>
    <property type="molecule type" value="Genomic_DNA"/>
</dbReference>
<dbReference type="Pfam" id="PF13377">
    <property type="entry name" value="Peripla_BP_3"/>
    <property type="match status" value="1"/>
</dbReference>
<dbReference type="InterPro" id="IPR000843">
    <property type="entry name" value="HTH_LacI"/>
</dbReference>
<dbReference type="GO" id="GO:0000976">
    <property type="term" value="F:transcription cis-regulatory region binding"/>
    <property type="evidence" value="ECO:0007669"/>
    <property type="project" value="TreeGrafter"/>
</dbReference>
<accession>C5BXW2</accession>
<dbReference type="CDD" id="cd01392">
    <property type="entry name" value="HTH_LacI"/>
    <property type="match status" value="1"/>
</dbReference>
<dbReference type="EC" id="5.1.1.1" evidence="5"/>
<proteinExistence type="predicted"/>
<evidence type="ECO:0000256" key="1">
    <source>
        <dbReference type="ARBA" id="ARBA00023015"/>
    </source>
</evidence>
<dbReference type="SUPFAM" id="SSF53822">
    <property type="entry name" value="Periplasmic binding protein-like I"/>
    <property type="match status" value="1"/>
</dbReference>
<dbReference type="STRING" id="471853.Bcav_0593"/>
<evidence type="ECO:0000313" key="6">
    <source>
        <dbReference type="Proteomes" id="UP000007962"/>
    </source>
</evidence>
<evidence type="ECO:0000256" key="2">
    <source>
        <dbReference type="ARBA" id="ARBA00023125"/>
    </source>
</evidence>
<keyword evidence="5" id="KW-0413">Isomerase</keyword>
<evidence type="ECO:0000313" key="5">
    <source>
        <dbReference type="EMBL" id="ACQ78856.1"/>
    </source>
</evidence>
<dbReference type="InterPro" id="IPR028082">
    <property type="entry name" value="Peripla_BP_I"/>
</dbReference>
<dbReference type="GO" id="GO:0003700">
    <property type="term" value="F:DNA-binding transcription factor activity"/>
    <property type="evidence" value="ECO:0007669"/>
    <property type="project" value="TreeGrafter"/>
</dbReference>
<dbReference type="PANTHER" id="PTHR30146:SF109">
    <property type="entry name" value="HTH-TYPE TRANSCRIPTIONAL REGULATOR GALS"/>
    <property type="match status" value="1"/>
</dbReference>
<dbReference type="InterPro" id="IPR010982">
    <property type="entry name" value="Lambda_DNA-bd_dom_sf"/>
</dbReference>
<sequence>MAVTLADIAARADLSESTVSRALSAPDKVNPATRERVLAIAKELGYVPNRVARSLSSGRTDLIGLVVPDIANPFFPPIIKAVQARAAIKGWTVLIADIDERAADELPLARTIRRRVDGLVIASPRTGADRLGELAQLAPVVFINREIPGSTSVIIDAGDGMGQAVEHLAALGHRTIAYLNGPRRSWSNEQRRHAVEQTAERLGLTLVQHGPFEPQVQSGVHAADLVLAGEATGVIAYDDLIALGVLARVAERGLRVGTDLSVIGVDDSPMSAMAYPTLTSVHVPGTEAGVTAVDTLLALIDEPDSGPGHVTLETQLVVRSSTGPVAAR</sequence>
<dbReference type="PANTHER" id="PTHR30146">
    <property type="entry name" value="LACI-RELATED TRANSCRIPTIONAL REPRESSOR"/>
    <property type="match status" value="1"/>
</dbReference>
<dbReference type="KEGG" id="bcv:Bcav_0593"/>
<name>C5BXW2_BEUC1</name>
<feature type="domain" description="HTH lacI-type" evidence="4">
    <location>
        <begin position="3"/>
        <end position="57"/>
    </location>
</feature>
<keyword evidence="2" id="KW-0238">DNA-binding</keyword>
<dbReference type="InterPro" id="IPR046335">
    <property type="entry name" value="LacI/GalR-like_sensor"/>
</dbReference>
<protein>
    <submittedName>
        <fullName evidence="5">Transcriptional regulator, LacI family</fullName>
        <ecNumber evidence="5">5.1.1.1</ecNumber>
    </submittedName>
</protein>
<dbReference type="Gene3D" id="1.10.260.40">
    <property type="entry name" value="lambda repressor-like DNA-binding domains"/>
    <property type="match status" value="1"/>
</dbReference>
<dbReference type="SMART" id="SM00354">
    <property type="entry name" value="HTH_LACI"/>
    <property type="match status" value="1"/>
</dbReference>
<dbReference type="HOGENOM" id="CLU_037628_6_0_11"/>
<dbReference type="Pfam" id="PF00356">
    <property type="entry name" value="LacI"/>
    <property type="match status" value="1"/>
</dbReference>
<dbReference type="AlphaFoldDB" id="C5BXW2"/>
<dbReference type="SUPFAM" id="SSF47413">
    <property type="entry name" value="lambda repressor-like DNA-binding domains"/>
    <property type="match status" value="1"/>
</dbReference>
<evidence type="ECO:0000256" key="3">
    <source>
        <dbReference type="ARBA" id="ARBA00023163"/>
    </source>
</evidence>
<keyword evidence="1" id="KW-0805">Transcription regulation</keyword>